<dbReference type="InterPro" id="IPR013022">
    <property type="entry name" value="Xyl_isomerase-like_TIM-brl"/>
</dbReference>
<evidence type="ECO:0000313" key="2">
    <source>
        <dbReference type="EMBL" id="MEA5427910.1"/>
    </source>
</evidence>
<keyword evidence="2" id="KW-0413">Isomerase</keyword>
<evidence type="ECO:0000313" key="3">
    <source>
        <dbReference type="Proteomes" id="UP001302222"/>
    </source>
</evidence>
<accession>A0ABU5SKT2</accession>
<dbReference type="SUPFAM" id="SSF51658">
    <property type="entry name" value="Xylose isomerase-like"/>
    <property type="match status" value="1"/>
</dbReference>
<dbReference type="GO" id="GO:0016853">
    <property type="term" value="F:isomerase activity"/>
    <property type="evidence" value="ECO:0007669"/>
    <property type="project" value="UniProtKB-KW"/>
</dbReference>
<dbReference type="EMBL" id="JAYGIM010000011">
    <property type="protein sequence ID" value="MEA5427910.1"/>
    <property type="molecule type" value="Genomic_DNA"/>
</dbReference>
<dbReference type="Pfam" id="PF01261">
    <property type="entry name" value="AP_endonuc_2"/>
    <property type="match status" value="1"/>
</dbReference>
<evidence type="ECO:0000259" key="1">
    <source>
        <dbReference type="Pfam" id="PF01261"/>
    </source>
</evidence>
<dbReference type="InterPro" id="IPR050312">
    <property type="entry name" value="IolE/XylAMocC-like"/>
</dbReference>
<dbReference type="PANTHER" id="PTHR12110:SF41">
    <property type="entry name" value="INOSOSE DEHYDRATASE"/>
    <property type="match status" value="1"/>
</dbReference>
<proteinExistence type="predicted"/>
<dbReference type="RefSeq" id="WP_323259749.1">
    <property type="nucleotide sequence ID" value="NZ_JAYGIM010000011.1"/>
</dbReference>
<keyword evidence="3" id="KW-1185">Reference proteome</keyword>
<dbReference type="PANTHER" id="PTHR12110">
    <property type="entry name" value="HYDROXYPYRUVATE ISOMERASE"/>
    <property type="match status" value="1"/>
</dbReference>
<comment type="caution">
    <text evidence="2">The sequence shown here is derived from an EMBL/GenBank/DDBJ whole genome shotgun (WGS) entry which is preliminary data.</text>
</comment>
<sequence>MNINRRNFFKNTGAIALGTLVIPEIMKGNILHTESISTAKEIKTVGIQLYSIKDLLEKDLHGTLEQIAKMGYKEVEAFSNSKGHYFGMMPKEFSGMLKDKGLTLIGSHLISGTQEQKAETWRQATLLSRFDELVEKAAETGQKHLTCAYIFPSLRTTPDDLKRTAELFNKAGETCHQSGLQFSFHNHAYEFEKVGDSLIFDYLLDNTDPKLVQWEMDVYWLVAAKADPIAYFKKYPERFTLGHIKDMSKLDAKKNVVIGDGTIDYTNLLKEAKKAGMKHFIVEQDNFSGPVLESMEINCKRLAAYKI</sequence>
<organism evidence="2 3">
    <name type="scientific">Arcicella lustrica</name>
    <dbReference type="NCBI Taxonomy" id="2984196"/>
    <lineage>
        <taxon>Bacteria</taxon>
        <taxon>Pseudomonadati</taxon>
        <taxon>Bacteroidota</taxon>
        <taxon>Cytophagia</taxon>
        <taxon>Cytophagales</taxon>
        <taxon>Flectobacillaceae</taxon>
        <taxon>Arcicella</taxon>
    </lineage>
</organism>
<dbReference type="InterPro" id="IPR036237">
    <property type="entry name" value="Xyl_isomerase-like_sf"/>
</dbReference>
<feature type="domain" description="Xylose isomerase-like TIM barrel" evidence="1">
    <location>
        <begin position="64"/>
        <end position="286"/>
    </location>
</feature>
<name>A0ABU5SKT2_9BACT</name>
<reference evidence="2 3" key="1">
    <citation type="submission" date="2023-12" db="EMBL/GenBank/DDBJ databases">
        <title>Novel species of the genus Arcicella isolated from rivers.</title>
        <authorList>
            <person name="Lu H."/>
        </authorList>
    </citation>
    <scope>NUCLEOTIDE SEQUENCE [LARGE SCALE GENOMIC DNA]</scope>
    <source>
        <strain evidence="2 3">DC25W</strain>
    </source>
</reference>
<dbReference type="Gene3D" id="3.20.20.150">
    <property type="entry name" value="Divalent-metal-dependent TIM barrel enzymes"/>
    <property type="match status" value="1"/>
</dbReference>
<gene>
    <name evidence="2" type="ORF">VB798_15060</name>
</gene>
<protein>
    <submittedName>
        <fullName evidence="2">Sugar phosphate isomerase/epimerase</fullName>
    </submittedName>
</protein>
<dbReference type="Proteomes" id="UP001302222">
    <property type="component" value="Unassembled WGS sequence"/>
</dbReference>